<feature type="region of interest" description="Disordered" evidence="2">
    <location>
        <begin position="569"/>
        <end position="643"/>
    </location>
</feature>
<evidence type="ECO:0000256" key="1">
    <source>
        <dbReference type="SAM" id="Coils"/>
    </source>
</evidence>
<feature type="compositionally biased region" description="Low complexity" evidence="2">
    <location>
        <begin position="161"/>
        <end position="183"/>
    </location>
</feature>
<dbReference type="VEuPathDB" id="AmoebaDB:NAEGRDRAFT_81608"/>
<dbReference type="RefSeq" id="XP_002671193.1">
    <property type="nucleotide sequence ID" value="XM_002671147.1"/>
</dbReference>
<keyword evidence="1" id="KW-0175">Coiled coil</keyword>
<dbReference type="Proteomes" id="UP000006671">
    <property type="component" value="Unassembled WGS sequence"/>
</dbReference>
<reference evidence="3 4" key="1">
    <citation type="journal article" date="2010" name="Cell">
        <title>The genome of Naegleria gruberi illuminates early eukaryotic versatility.</title>
        <authorList>
            <person name="Fritz-Laylin L.K."/>
            <person name="Prochnik S.E."/>
            <person name="Ginger M.L."/>
            <person name="Dacks J.B."/>
            <person name="Carpenter M.L."/>
            <person name="Field M.C."/>
            <person name="Kuo A."/>
            <person name="Paredez A."/>
            <person name="Chapman J."/>
            <person name="Pham J."/>
            <person name="Shu S."/>
            <person name="Neupane R."/>
            <person name="Cipriano M."/>
            <person name="Mancuso J."/>
            <person name="Tu H."/>
            <person name="Salamov A."/>
            <person name="Lindquist E."/>
            <person name="Shapiro H."/>
            <person name="Lucas S."/>
            <person name="Grigoriev I.V."/>
            <person name="Cande W.Z."/>
            <person name="Fulton C."/>
            <person name="Rokhsar D.S."/>
            <person name="Dawson S.C."/>
        </authorList>
    </citation>
    <scope>NUCLEOTIDE SEQUENCE [LARGE SCALE GENOMIC DNA]</scope>
    <source>
        <strain evidence="3 4">NEG-M</strain>
    </source>
</reference>
<feature type="coiled-coil region" evidence="1">
    <location>
        <begin position="310"/>
        <end position="344"/>
    </location>
</feature>
<feature type="region of interest" description="Disordered" evidence="2">
    <location>
        <begin position="40"/>
        <end position="59"/>
    </location>
</feature>
<feature type="compositionally biased region" description="Polar residues" evidence="2">
    <location>
        <begin position="345"/>
        <end position="359"/>
    </location>
</feature>
<feature type="compositionally biased region" description="Low complexity" evidence="2">
    <location>
        <begin position="196"/>
        <end position="220"/>
    </location>
</feature>
<feature type="compositionally biased region" description="Low complexity" evidence="2">
    <location>
        <begin position="40"/>
        <end position="52"/>
    </location>
</feature>
<feature type="region of interest" description="Disordered" evidence="2">
    <location>
        <begin position="345"/>
        <end position="455"/>
    </location>
</feature>
<dbReference type="GeneID" id="8858293"/>
<feature type="compositionally biased region" description="Low complexity" evidence="2">
    <location>
        <begin position="569"/>
        <end position="580"/>
    </location>
</feature>
<accession>D2VXJ2</accession>
<feature type="compositionally biased region" description="Polar residues" evidence="2">
    <location>
        <begin position="13"/>
        <end position="25"/>
    </location>
</feature>
<dbReference type="AlphaFoldDB" id="D2VXJ2"/>
<dbReference type="OrthoDB" id="10497534at2759"/>
<feature type="region of interest" description="Disordered" evidence="2">
    <location>
        <begin position="157"/>
        <end position="220"/>
    </location>
</feature>
<sequence length="643" mass="71108">MNSHHQIFGAASSHHQMQPQQKPLSPTSLLAATTANTSTHTNIANNTTSSHTMNSQQLKPLNMVVPPTTHYSEMKSSISSYPFNQPYSMPSSTTTTTNNSTSPNPTLQSSTKMYNNSDSYHGSNYQTSLYSSAVQSNNHPSYTSNATVSNAANTYTSSMLPQNTNPYQQTYYTSSSFQSSPPSSHHHYTSSQAHVPSNPSSRHSPNSYSTNLQSTPSVTVATSSSVHSMWSSAQQQQEKLPNMKDIFGSPNSTWSPSTSKQQLPSFMDESKKSELPSYNNFNNQNSHSSSTSTTHVSPINSSEHVATAFMEELQQKLRHQDAIIKRLEKENIRLKNELDSFNRSINQYSSSGNSNNMKASSPKKRKIATDATAGTLEMKSQSSHSSISSDQYSNSNEDMSDALDDEDDADEFEDGTDGKSKKRKQPSNLVRSKKAKDEIKKQKPSSSRSSGRRDATVGDLEKYTVTWKGETYVLVNAFKNRTQILNYYVPLYQNNFPEKTCKLVLCNDEYKVLSSENPNTVEKKKHAWRVSVFTMDFYNFVKNFDKRTLKIINSSSGFIPNVNFEGGSVSSPSVPTSSRSNPTQNAPPSSMNTSSSTPLLIDNRRPSLPNLQPTLLPPPILSSSTDVNALDMAPKPISTIHNK</sequence>
<feature type="compositionally biased region" description="Low complexity" evidence="2">
    <location>
        <begin position="277"/>
        <end position="297"/>
    </location>
</feature>
<keyword evidence="4" id="KW-1185">Reference proteome</keyword>
<name>D2VXJ2_NAEGR</name>
<feature type="compositionally biased region" description="Acidic residues" evidence="2">
    <location>
        <begin position="398"/>
        <end position="415"/>
    </location>
</feature>
<feature type="region of interest" description="Disordered" evidence="2">
    <location>
        <begin position="89"/>
        <end position="120"/>
    </location>
</feature>
<dbReference type="KEGG" id="ngr:NAEGRDRAFT_81608"/>
<feature type="compositionally biased region" description="Low complexity" evidence="2">
    <location>
        <begin position="587"/>
        <end position="598"/>
    </location>
</feature>
<feature type="compositionally biased region" description="Polar residues" evidence="2">
    <location>
        <begin position="249"/>
        <end position="264"/>
    </location>
</feature>
<dbReference type="EMBL" id="GG738907">
    <property type="protein sequence ID" value="EFC38449.1"/>
    <property type="molecule type" value="Genomic_DNA"/>
</dbReference>
<feature type="region of interest" description="Disordered" evidence="2">
    <location>
        <begin position="243"/>
        <end position="298"/>
    </location>
</feature>
<dbReference type="InParanoid" id="D2VXJ2"/>
<evidence type="ECO:0000256" key="2">
    <source>
        <dbReference type="SAM" id="MobiDB-lite"/>
    </source>
</evidence>
<organism evidence="4">
    <name type="scientific">Naegleria gruberi</name>
    <name type="common">Amoeba</name>
    <dbReference type="NCBI Taxonomy" id="5762"/>
    <lineage>
        <taxon>Eukaryota</taxon>
        <taxon>Discoba</taxon>
        <taxon>Heterolobosea</taxon>
        <taxon>Tetramitia</taxon>
        <taxon>Eutetramitia</taxon>
        <taxon>Vahlkampfiidae</taxon>
        <taxon>Naegleria</taxon>
    </lineage>
</organism>
<gene>
    <name evidence="3" type="ORF">NAEGRDRAFT_81608</name>
</gene>
<feature type="compositionally biased region" description="Low complexity" evidence="2">
    <location>
        <begin position="380"/>
        <end position="397"/>
    </location>
</feature>
<protein>
    <submittedName>
        <fullName evidence="3">Predicted protein</fullName>
    </submittedName>
</protein>
<evidence type="ECO:0000313" key="4">
    <source>
        <dbReference type="Proteomes" id="UP000006671"/>
    </source>
</evidence>
<feature type="compositionally biased region" description="Low complexity" evidence="2">
    <location>
        <begin position="89"/>
        <end position="111"/>
    </location>
</feature>
<proteinExistence type="predicted"/>
<evidence type="ECO:0000313" key="3">
    <source>
        <dbReference type="EMBL" id="EFC38449.1"/>
    </source>
</evidence>
<feature type="region of interest" description="Disordered" evidence="2">
    <location>
        <begin position="1"/>
        <end position="25"/>
    </location>
</feature>